<comment type="catalytic activity">
    <reaction evidence="7">
        <text>L-threonyl-[protein] + ATP = O-phospho-L-threonyl-[protein] + ADP + H(+)</text>
        <dbReference type="Rhea" id="RHEA:46608"/>
        <dbReference type="Rhea" id="RHEA-COMP:11060"/>
        <dbReference type="Rhea" id="RHEA-COMP:11605"/>
        <dbReference type="ChEBI" id="CHEBI:15378"/>
        <dbReference type="ChEBI" id="CHEBI:30013"/>
        <dbReference type="ChEBI" id="CHEBI:30616"/>
        <dbReference type="ChEBI" id="CHEBI:61977"/>
        <dbReference type="ChEBI" id="CHEBI:456216"/>
        <dbReference type="EC" id="2.7.11.1"/>
    </reaction>
</comment>
<organism evidence="14 15">
    <name type="scientific">Shouchella xiaoxiensis</name>
    <dbReference type="NCBI Taxonomy" id="766895"/>
    <lineage>
        <taxon>Bacteria</taxon>
        <taxon>Bacillati</taxon>
        <taxon>Bacillota</taxon>
        <taxon>Bacilli</taxon>
        <taxon>Bacillales</taxon>
        <taxon>Bacillaceae</taxon>
        <taxon>Shouchella</taxon>
    </lineage>
</organism>
<feature type="compositionally biased region" description="Polar residues" evidence="10">
    <location>
        <begin position="479"/>
        <end position="491"/>
    </location>
</feature>
<evidence type="ECO:0000259" key="12">
    <source>
        <dbReference type="PROSITE" id="PS50011"/>
    </source>
</evidence>
<evidence type="ECO:0000256" key="7">
    <source>
        <dbReference type="ARBA" id="ARBA00047899"/>
    </source>
</evidence>
<evidence type="ECO:0000256" key="10">
    <source>
        <dbReference type="SAM" id="MobiDB-lite"/>
    </source>
</evidence>
<comment type="catalytic activity">
    <reaction evidence="8">
        <text>L-seryl-[protein] + ATP = O-phospho-L-seryl-[protein] + ADP + H(+)</text>
        <dbReference type="Rhea" id="RHEA:17989"/>
        <dbReference type="Rhea" id="RHEA-COMP:9863"/>
        <dbReference type="Rhea" id="RHEA-COMP:11604"/>
        <dbReference type="ChEBI" id="CHEBI:15378"/>
        <dbReference type="ChEBI" id="CHEBI:29999"/>
        <dbReference type="ChEBI" id="CHEBI:30616"/>
        <dbReference type="ChEBI" id="CHEBI:83421"/>
        <dbReference type="ChEBI" id="CHEBI:456216"/>
        <dbReference type="EC" id="2.7.11.1"/>
    </reaction>
</comment>
<dbReference type="PROSITE" id="PS51178">
    <property type="entry name" value="PASTA"/>
    <property type="match status" value="2"/>
</dbReference>
<evidence type="ECO:0000256" key="6">
    <source>
        <dbReference type="ARBA" id="ARBA00022840"/>
    </source>
</evidence>
<dbReference type="InterPro" id="IPR011009">
    <property type="entry name" value="Kinase-like_dom_sf"/>
</dbReference>
<dbReference type="PANTHER" id="PTHR43289">
    <property type="entry name" value="MITOGEN-ACTIVATED PROTEIN KINASE KINASE KINASE 20-RELATED"/>
    <property type="match status" value="1"/>
</dbReference>
<dbReference type="SMART" id="SM00220">
    <property type="entry name" value="S_TKc"/>
    <property type="match status" value="1"/>
</dbReference>
<dbReference type="Pfam" id="PF03793">
    <property type="entry name" value="PASTA"/>
    <property type="match status" value="3"/>
</dbReference>
<keyword evidence="6 9" id="KW-0067">ATP-binding</keyword>
<evidence type="ECO:0000256" key="4">
    <source>
        <dbReference type="ARBA" id="ARBA00022741"/>
    </source>
</evidence>
<dbReference type="InterPro" id="IPR017441">
    <property type="entry name" value="Protein_kinase_ATP_BS"/>
</dbReference>
<dbReference type="PROSITE" id="PS00107">
    <property type="entry name" value="PROTEIN_KINASE_ATP"/>
    <property type="match status" value="1"/>
</dbReference>
<dbReference type="InterPro" id="IPR000719">
    <property type="entry name" value="Prot_kinase_dom"/>
</dbReference>
<dbReference type="InterPro" id="IPR005543">
    <property type="entry name" value="PASTA_dom"/>
</dbReference>
<dbReference type="Gene3D" id="1.10.510.10">
    <property type="entry name" value="Transferase(Phosphotransferase) domain 1"/>
    <property type="match status" value="1"/>
</dbReference>
<dbReference type="Gene3D" id="3.30.200.20">
    <property type="entry name" value="Phosphorylase Kinase, domain 1"/>
    <property type="match status" value="1"/>
</dbReference>
<proteinExistence type="predicted"/>
<keyword evidence="15" id="KW-1185">Reference proteome</keyword>
<dbReference type="Proteomes" id="UP001179280">
    <property type="component" value="Unassembled WGS sequence"/>
</dbReference>
<comment type="caution">
    <text evidence="14">The sequence shown here is derived from an EMBL/GenBank/DDBJ whole genome shotgun (WGS) entry which is preliminary data.</text>
</comment>
<feature type="domain" description="PASTA" evidence="13">
    <location>
        <begin position="441"/>
        <end position="508"/>
    </location>
</feature>
<evidence type="ECO:0000256" key="5">
    <source>
        <dbReference type="ARBA" id="ARBA00022777"/>
    </source>
</evidence>
<evidence type="ECO:0000256" key="1">
    <source>
        <dbReference type="ARBA" id="ARBA00012513"/>
    </source>
</evidence>
<dbReference type="CDD" id="cd14014">
    <property type="entry name" value="STKc_PknB_like"/>
    <property type="match status" value="1"/>
</dbReference>
<keyword evidence="5 14" id="KW-0418">Kinase</keyword>
<evidence type="ECO:0000256" key="9">
    <source>
        <dbReference type="PROSITE-ProRule" id="PRU10141"/>
    </source>
</evidence>
<feature type="region of interest" description="Disordered" evidence="10">
    <location>
        <begin position="572"/>
        <end position="617"/>
    </location>
</feature>
<evidence type="ECO:0000256" key="11">
    <source>
        <dbReference type="SAM" id="Phobius"/>
    </source>
</evidence>
<dbReference type="Gene3D" id="3.30.10.20">
    <property type="match status" value="3"/>
</dbReference>
<evidence type="ECO:0000259" key="13">
    <source>
        <dbReference type="PROSITE" id="PS51178"/>
    </source>
</evidence>
<evidence type="ECO:0000313" key="14">
    <source>
        <dbReference type="EMBL" id="MBM7837596.1"/>
    </source>
</evidence>
<dbReference type="PANTHER" id="PTHR43289:SF34">
    <property type="entry name" value="SERINE_THREONINE-PROTEIN KINASE YBDM-RELATED"/>
    <property type="match status" value="1"/>
</dbReference>
<keyword evidence="11" id="KW-0472">Membrane</keyword>
<feature type="compositionally biased region" description="Acidic residues" evidence="10">
    <location>
        <begin position="595"/>
        <end position="614"/>
    </location>
</feature>
<dbReference type="PROSITE" id="PS00108">
    <property type="entry name" value="PROTEIN_KINASE_ST"/>
    <property type="match status" value="1"/>
</dbReference>
<dbReference type="SUPFAM" id="SSF56112">
    <property type="entry name" value="Protein kinase-like (PK-like)"/>
    <property type="match status" value="1"/>
</dbReference>
<feature type="region of interest" description="Disordered" evidence="10">
    <location>
        <begin position="473"/>
        <end position="492"/>
    </location>
</feature>
<dbReference type="InterPro" id="IPR008271">
    <property type="entry name" value="Ser/Thr_kinase_AS"/>
</dbReference>
<feature type="domain" description="Protein kinase" evidence="12">
    <location>
        <begin position="10"/>
        <end position="270"/>
    </location>
</feature>
<keyword evidence="2" id="KW-0723">Serine/threonine-protein kinase</keyword>
<gene>
    <name evidence="14" type="ORF">JOC54_000827</name>
</gene>
<dbReference type="Pfam" id="PF00069">
    <property type="entry name" value="Pkinase"/>
    <property type="match status" value="1"/>
</dbReference>
<keyword evidence="4 9" id="KW-0547">Nucleotide-binding</keyword>
<dbReference type="PROSITE" id="PS50011">
    <property type="entry name" value="PROTEIN_KINASE_DOM"/>
    <property type="match status" value="1"/>
</dbReference>
<accession>A0ABS2SRE9</accession>
<keyword evidence="11" id="KW-1133">Transmembrane helix</keyword>
<dbReference type="SMART" id="SM00740">
    <property type="entry name" value="PASTA"/>
    <property type="match status" value="3"/>
</dbReference>
<dbReference type="CDD" id="cd06577">
    <property type="entry name" value="PASTA_pknB"/>
    <property type="match status" value="3"/>
</dbReference>
<name>A0ABS2SRE9_9BACI</name>
<feature type="transmembrane region" description="Helical" evidence="11">
    <location>
        <begin position="347"/>
        <end position="369"/>
    </location>
</feature>
<evidence type="ECO:0000256" key="3">
    <source>
        <dbReference type="ARBA" id="ARBA00022679"/>
    </source>
</evidence>
<dbReference type="GO" id="GO:0004674">
    <property type="term" value="F:protein serine/threonine kinase activity"/>
    <property type="evidence" value="ECO:0007669"/>
    <property type="project" value="UniProtKB-EC"/>
</dbReference>
<sequence>MIGERIGGRYVVLDSIGGGGMADVYLALDVILDRHVAVKVLQPQFSKDEQFIKRFRREAQAATSLANPHIVNIYDVGEEDNVYYIVMEYVRGRTLKQVIQEDGPLPVDVALDYFKQILYGVGHAHAMQIVHRDIKPQNILISEEGEAKVTDFGIARAMTSATITHTNSVMGSVHYLSPEQARGGHITYRSDLYSLGIVLFEMITGQIPFSGDTAVSIAIKHLQNDIPSAKELVPDIPLSLEQMIKKATAKDPMQRFESAEDFIWATDLVLNGEEQPMNDYKSVDEDATKELPVIGAFSNDQDLEDTIAIPVQSSDQAKPEEAQAVTETPSEKAKSKKGKPKNRKKKWFWIITIALIAIIGAVVMAFTVWSSVFFVEETTVPDVTGYEEAEAREAILSESLEVEVEQVASDELEPGQVVRQDPRGGRVVKEGTSVTLFIVASREEVELDDYTNFTYSQAERLLKQLDFEVQRQDREDNSVSENTVIAQNPSPGTMVVPAETTIVLTVAIAETIQLDDLRNETEDEVRAYLNSVSLRGTYAREYHEDIAEGRVISQSPDPLSLLKQGDTVSVVISRGPEPSDEPEPPPEAPEQPAGDAEEPIEADPVEIPSEEDEPSSIYRISQSIVVSEEQQAEGNSFEVEIRARDANSQGDERIVVDEMISETRDFTFELRVSPSYSGSYEIYINGELNQESNEYEYEE</sequence>
<dbReference type="RefSeq" id="WP_204464626.1">
    <property type="nucleotide sequence ID" value="NZ_JAFBCV010000002.1"/>
</dbReference>
<feature type="region of interest" description="Disordered" evidence="10">
    <location>
        <begin position="310"/>
        <end position="339"/>
    </location>
</feature>
<keyword evidence="11" id="KW-0812">Transmembrane</keyword>
<dbReference type="NCBIfam" id="NF033483">
    <property type="entry name" value="PknB_PASTA_kin"/>
    <property type="match status" value="1"/>
</dbReference>
<feature type="binding site" evidence="9">
    <location>
        <position position="39"/>
    </location>
    <ligand>
        <name>ATP</name>
        <dbReference type="ChEBI" id="CHEBI:30616"/>
    </ligand>
</feature>
<dbReference type="EC" id="2.7.11.1" evidence="1"/>
<evidence type="ECO:0000256" key="8">
    <source>
        <dbReference type="ARBA" id="ARBA00048679"/>
    </source>
</evidence>
<protein>
    <recommendedName>
        <fullName evidence="1">non-specific serine/threonine protein kinase</fullName>
        <ecNumber evidence="1">2.7.11.1</ecNumber>
    </recommendedName>
</protein>
<evidence type="ECO:0000256" key="2">
    <source>
        <dbReference type="ARBA" id="ARBA00022527"/>
    </source>
</evidence>
<evidence type="ECO:0000313" key="15">
    <source>
        <dbReference type="Proteomes" id="UP001179280"/>
    </source>
</evidence>
<feature type="domain" description="PASTA" evidence="13">
    <location>
        <begin position="374"/>
        <end position="440"/>
    </location>
</feature>
<dbReference type="EMBL" id="JAFBCV010000002">
    <property type="protein sequence ID" value="MBM7837596.1"/>
    <property type="molecule type" value="Genomic_DNA"/>
</dbReference>
<keyword evidence="3 14" id="KW-0808">Transferase</keyword>
<reference evidence="14" key="1">
    <citation type="submission" date="2021-01" db="EMBL/GenBank/DDBJ databases">
        <title>Genomic Encyclopedia of Type Strains, Phase IV (KMG-IV): sequencing the most valuable type-strain genomes for metagenomic binning, comparative biology and taxonomic classification.</title>
        <authorList>
            <person name="Goeker M."/>
        </authorList>
    </citation>
    <scope>NUCLEOTIDE SEQUENCE</scope>
    <source>
        <strain evidence="14">DSM 21943</strain>
    </source>
</reference>